<dbReference type="InterPro" id="IPR036415">
    <property type="entry name" value="Lamin_tail_dom_sf"/>
</dbReference>
<dbReference type="STRING" id="602072.A0A1R3RTY2"/>
<dbReference type="Pfam" id="PF00932">
    <property type="entry name" value="LTD"/>
    <property type="match status" value="1"/>
</dbReference>
<keyword evidence="3" id="KW-1185">Reference proteome</keyword>
<organism evidence="2 3">
    <name type="scientific">Aspergillus carbonarius (strain ITEM 5010)</name>
    <dbReference type="NCBI Taxonomy" id="602072"/>
    <lineage>
        <taxon>Eukaryota</taxon>
        <taxon>Fungi</taxon>
        <taxon>Dikarya</taxon>
        <taxon>Ascomycota</taxon>
        <taxon>Pezizomycotina</taxon>
        <taxon>Eurotiomycetes</taxon>
        <taxon>Eurotiomycetidae</taxon>
        <taxon>Eurotiales</taxon>
        <taxon>Aspergillaceae</taxon>
        <taxon>Aspergillus</taxon>
        <taxon>Aspergillus subgen. Circumdati</taxon>
    </lineage>
</organism>
<evidence type="ECO:0000259" key="1">
    <source>
        <dbReference type="Pfam" id="PF00932"/>
    </source>
</evidence>
<dbReference type="Proteomes" id="UP000188318">
    <property type="component" value="Unassembled WGS sequence"/>
</dbReference>
<dbReference type="InterPro" id="IPR001322">
    <property type="entry name" value="Lamin_tail_dom"/>
</dbReference>
<evidence type="ECO:0000313" key="3">
    <source>
        <dbReference type="Proteomes" id="UP000188318"/>
    </source>
</evidence>
<dbReference type="AlphaFoldDB" id="A0A1R3RTY2"/>
<feature type="domain" description="LTD" evidence="1">
    <location>
        <begin position="253"/>
        <end position="349"/>
    </location>
</feature>
<dbReference type="OMA" id="SRLAYWV"/>
<dbReference type="OrthoDB" id="2580841at2759"/>
<dbReference type="EMBL" id="KV907496">
    <property type="protein sequence ID" value="OOF97938.1"/>
    <property type="molecule type" value="Genomic_DNA"/>
</dbReference>
<sequence length="364" mass="41097">MPIQDYGIWKGLPVHYELEDRYEDPKSPHLSLYYHDKRATTLQFDRNYRRKHKGNPPNKNKPKEIPGLFRAAINIKSMAKDSRLAYFVNHNIFEHPIVEKLANLDLGFHPIEEVDDLDGKGLDYIRGNHFDHKRGRVLPHDIPGVNNDIIDVLEPEVNKAILDEATIYLFGSMFNTKNGIHNVHMNQGNIPRFSKDDGVFQDGGLLIEYDDHWTGVFLTFASQAIHTDDKNGHALVRQLVRWEDILPKEIVENSVTITEALVNPQGSDDRAAKNKESVTLTNLTNHTVSLSSWKVHNSAGQVQELPRNALLDSLATQKFEVTDCPLSNNGDTITLLNEKGLRVDGVSYGAQHGGKEGHPIVFAH</sequence>
<gene>
    <name evidence="2" type="ORF">ASPCADRAFT_3004</name>
</gene>
<evidence type="ECO:0000313" key="2">
    <source>
        <dbReference type="EMBL" id="OOF97938.1"/>
    </source>
</evidence>
<dbReference type="SUPFAM" id="SSF74853">
    <property type="entry name" value="Lamin A/C globular tail domain"/>
    <property type="match status" value="1"/>
</dbReference>
<protein>
    <recommendedName>
        <fullName evidence="1">LTD domain-containing protein</fullName>
    </recommendedName>
</protein>
<dbReference type="VEuPathDB" id="FungiDB:ASPCADRAFT_3004"/>
<name>A0A1R3RTY2_ASPC5</name>
<dbReference type="Pfam" id="PF10042">
    <property type="entry name" value="DUF2278"/>
    <property type="match status" value="1"/>
</dbReference>
<reference evidence="3" key="1">
    <citation type="journal article" date="2017" name="Genome Biol.">
        <title>Comparative genomics reveals high biological diversity and specific adaptations in the industrially and medically important fungal genus Aspergillus.</title>
        <authorList>
            <person name="de Vries R.P."/>
            <person name="Riley R."/>
            <person name="Wiebenga A."/>
            <person name="Aguilar-Osorio G."/>
            <person name="Amillis S."/>
            <person name="Uchima C.A."/>
            <person name="Anderluh G."/>
            <person name="Asadollahi M."/>
            <person name="Askin M."/>
            <person name="Barry K."/>
            <person name="Battaglia E."/>
            <person name="Bayram O."/>
            <person name="Benocci T."/>
            <person name="Braus-Stromeyer S.A."/>
            <person name="Caldana C."/>
            <person name="Canovas D."/>
            <person name="Cerqueira G.C."/>
            <person name="Chen F."/>
            <person name="Chen W."/>
            <person name="Choi C."/>
            <person name="Clum A."/>
            <person name="Dos Santos R.A."/>
            <person name="Damasio A.R."/>
            <person name="Diallinas G."/>
            <person name="Emri T."/>
            <person name="Fekete E."/>
            <person name="Flipphi M."/>
            <person name="Freyberg S."/>
            <person name="Gallo A."/>
            <person name="Gournas C."/>
            <person name="Habgood R."/>
            <person name="Hainaut M."/>
            <person name="Harispe M.L."/>
            <person name="Henrissat B."/>
            <person name="Hilden K.S."/>
            <person name="Hope R."/>
            <person name="Hossain A."/>
            <person name="Karabika E."/>
            <person name="Karaffa L."/>
            <person name="Karanyi Z."/>
            <person name="Krasevec N."/>
            <person name="Kuo A."/>
            <person name="Kusch H."/>
            <person name="LaButti K."/>
            <person name="Lagendijk E.L."/>
            <person name="Lapidus A."/>
            <person name="Levasseur A."/>
            <person name="Lindquist E."/>
            <person name="Lipzen A."/>
            <person name="Logrieco A.F."/>
            <person name="MacCabe A."/>
            <person name="Maekelae M.R."/>
            <person name="Malavazi I."/>
            <person name="Melin P."/>
            <person name="Meyer V."/>
            <person name="Mielnichuk N."/>
            <person name="Miskei M."/>
            <person name="Molnar A.P."/>
            <person name="Mule G."/>
            <person name="Ngan C.Y."/>
            <person name="Orejas M."/>
            <person name="Orosz E."/>
            <person name="Ouedraogo J.P."/>
            <person name="Overkamp K.M."/>
            <person name="Park H.-S."/>
            <person name="Perrone G."/>
            <person name="Piumi F."/>
            <person name="Punt P.J."/>
            <person name="Ram A.F."/>
            <person name="Ramon A."/>
            <person name="Rauscher S."/>
            <person name="Record E."/>
            <person name="Riano-Pachon D.M."/>
            <person name="Robert V."/>
            <person name="Roehrig J."/>
            <person name="Ruller R."/>
            <person name="Salamov A."/>
            <person name="Salih N.S."/>
            <person name="Samson R.A."/>
            <person name="Sandor E."/>
            <person name="Sanguinetti M."/>
            <person name="Schuetze T."/>
            <person name="Sepcic K."/>
            <person name="Shelest E."/>
            <person name="Sherlock G."/>
            <person name="Sophianopoulou V."/>
            <person name="Squina F.M."/>
            <person name="Sun H."/>
            <person name="Susca A."/>
            <person name="Todd R.B."/>
            <person name="Tsang A."/>
            <person name="Unkles S.E."/>
            <person name="van de Wiele N."/>
            <person name="van Rossen-Uffink D."/>
            <person name="Oliveira J.V."/>
            <person name="Vesth T.C."/>
            <person name="Visser J."/>
            <person name="Yu J.-H."/>
            <person name="Zhou M."/>
            <person name="Andersen M.R."/>
            <person name="Archer D.B."/>
            <person name="Baker S.E."/>
            <person name="Benoit I."/>
            <person name="Brakhage A.A."/>
            <person name="Braus G.H."/>
            <person name="Fischer R."/>
            <person name="Frisvad J.C."/>
            <person name="Goldman G.H."/>
            <person name="Houbraken J."/>
            <person name="Oakley B."/>
            <person name="Pocsi I."/>
            <person name="Scazzocchio C."/>
            <person name="Seiboth B."/>
            <person name="vanKuyk P.A."/>
            <person name="Wortman J."/>
            <person name="Dyer P.S."/>
            <person name="Grigoriev I.V."/>
        </authorList>
    </citation>
    <scope>NUCLEOTIDE SEQUENCE [LARGE SCALE GENOMIC DNA]</scope>
    <source>
        <strain evidence="3">ITEM 5010</strain>
    </source>
</reference>
<dbReference type="InterPro" id="IPR019268">
    <property type="entry name" value="DUF2278"/>
</dbReference>
<accession>A0A1R3RTY2</accession>
<proteinExistence type="predicted"/>